<dbReference type="Proteomes" id="UP001589718">
    <property type="component" value="Unassembled WGS sequence"/>
</dbReference>
<name>A0ABV5PBA9_STRCM</name>
<organism evidence="1 2">
    <name type="scientific">Streptomyces cremeus</name>
    <dbReference type="NCBI Taxonomy" id="66881"/>
    <lineage>
        <taxon>Bacteria</taxon>
        <taxon>Bacillati</taxon>
        <taxon>Actinomycetota</taxon>
        <taxon>Actinomycetes</taxon>
        <taxon>Kitasatosporales</taxon>
        <taxon>Streptomycetaceae</taxon>
        <taxon>Streptomyces</taxon>
    </lineage>
</organism>
<proteinExistence type="predicted"/>
<protein>
    <submittedName>
        <fullName evidence="1">Uncharacterized protein</fullName>
    </submittedName>
</protein>
<accession>A0ABV5PBA9</accession>
<reference evidence="1 2" key="1">
    <citation type="submission" date="2024-09" db="EMBL/GenBank/DDBJ databases">
        <authorList>
            <person name="Sun Q."/>
            <person name="Mori K."/>
        </authorList>
    </citation>
    <scope>NUCLEOTIDE SEQUENCE [LARGE SCALE GENOMIC DNA]</scope>
    <source>
        <strain evidence="1 2">JCM 4362</strain>
    </source>
</reference>
<dbReference type="RefSeq" id="WP_345222135.1">
    <property type="nucleotide sequence ID" value="NZ_BAAAXE010000013.1"/>
</dbReference>
<comment type="caution">
    <text evidence="1">The sequence shown here is derived from an EMBL/GenBank/DDBJ whole genome shotgun (WGS) entry which is preliminary data.</text>
</comment>
<evidence type="ECO:0000313" key="1">
    <source>
        <dbReference type="EMBL" id="MFB9520073.1"/>
    </source>
</evidence>
<gene>
    <name evidence="1" type="ORF">ACFFTU_08960</name>
</gene>
<sequence length="83" mass="8852">MNQENRELPSPSDAFSDNPTAEAYALTDELAEILARHGITLPSLRVDLPSCTAVPARPLIELGRANATTVRLLVGVLAKAATR</sequence>
<keyword evidence="2" id="KW-1185">Reference proteome</keyword>
<evidence type="ECO:0000313" key="2">
    <source>
        <dbReference type="Proteomes" id="UP001589718"/>
    </source>
</evidence>
<dbReference type="EMBL" id="JBHMCR010000004">
    <property type="protein sequence ID" value="MFB9520073.1"/>
    <property type="molecule type" value="Genomic_DNA"/>
</dbReference>